<keyword evidence="8" id="KW-1185">Reference proteome</keyword>
<evidence type="ECO:0000256" key="3">
    <source>
        <dbReference type="ARBA" id="ARBA00023002"/>
    </source>
</evidence>
<evidence type="ECO:0000313" key="8">
    <source>
        <dbReference type="Proteomes" id="UP001187471"/>
    </source>
</evidence>
<evidence type="ECO:0000313" key="7">
    <source>
        <dbReference type="EMBL" id="KAK2966344.1"/>
    </source>
</evidence>
<dbReference type="PANTHER" id="PTHR42799:SF3">
    <property type="entry name" value="PEPTIDE METHIONINE SULFOXIDE REDUCTASE A5"/>
    <property type="match status" value="1"/>
</dbReference>
<evidence type="ECO:0000256" key="5">
    <source>
        <dbReference type="ARBA" id="ARBA00030643"/>
    </source>
</evidence>
<evidence type="ECO:0000256" key="1">
    <source>
        <dbReference type="ARBA" id="ARBA00005591"/>
    </source>
</evidence>
<organism evidence="7 8">
    <name type="scientific">Escallonia rubra</name>
    <dbReference type="NCBI Taxonomy" id="112253"/>
    <lineage>
        <taxon>Eukaryota</taxon>
        <taxon>Viridiplantae</taxon>
        <taxon>Streptophyta</taxon>
        <taxon>Embryophyta</taxon>
        <taxon>Tracheophyta</taxon>
        <taxon>Spermatophyta</taxon>
        <taxon>Magnoliopsida</taxon>
        <taxon>eudicotyledons</taxon>
        <taxon>Gunneridae</taxon>
        <taxon>Pentapetalae</taxon>
        <taxon>asterids</taxon>
        <taxon>campanulids</taxon>
        <taxon>Escalloniales</taxon>
        <taxon>Escalloniaceae</taxon>
        <taxon>Escallonia</taxon>
    </lineage>
</organism>
<dbReference type="InterPro" id="IPR036509">
    <property type="entry name" value="Met_Sox_Rdtase_MsrA_sf"/>
</dbReference>
<dbReference type="AlphaFoldDB" id="A0AA88U048"/>
<reference evidence="7" key="1">
    <citation type="submission" date="2022-12" db="EMBL/GenBank/DDBJ databases">
        <title>Draft genome assemblies for two species of Escallonia (Escalloniales).</title>
        <authorList>
            <person name="Chanderbali A."/>
            <person name="Dervinis C."/>
            <person name="Anghel I."/>
            <person name="Soltis D."/>
            <person name="Soltis P."/>
            <person name="Zapata F."/>
        </authorList>
    </citation>
    <scope>NUCLEOTIDE SEQUENCE</scope>
    <source>
        <strain evidence="7">UCBG92.1500</strain>
        <tissue evidence="7">Leaf</tissue>
    </source>
</reference>
<comment type="caution">
    <text evidence="7">The sequence shown here is derived from an EMBL/GenBank/DDBJ whole genome shotgun (WGS) entry which is preliminary data.</text>
</comment>
<dbReference type="EMBL" id="JAVXUO010003134">
    <property type="protein sequence ID" value="KAK2966344.1"/>
    <property type="molecule type" value="Genomic_DNA"/>
</dbReference>
<evidence type="ECO:0000259" key="6">
    <source>
        <dbReference type="Pfam" id="PF01625"/>
    </source>
</evidence>
<keyword evidence="3" id="KW-0560">Oxidoreductase</keyword>
<protein>
    <recommendedName>
        <fullName evidence="2">peptide-methionine (S)-S-oxide reductase</fullName>
        <ecNumber evidence="2">1.8.4.11</ecNumber>
    </recommendedName>
    <alternativeName>
        <fullName evidence="5">Peptide-methionine (S)-S-oxide reductase</fullName>
    </alternativeName>
    <alternativeName>
        <fullName evidence="4">Protein-methionine-S-oxide reductase</fullName>
    </alternativeName>
</protein>
<dbReference type="Proteomes" id="UP001187471">
    <property type="component" value="Unassembled WGS sequence"/>
</dbReference>
<dbReference type="Gene3D" id="3.30.1060.10">
    <property type="entry name" value="Peptide methionine sulphoxide reductase MsrA"/>
    <property type="match status" value="1"/>
</dbReference>
<accession>A0AA88U048</accession>
<evidence type="ECO:0000256" key="2">
    <source>
        <dbReference type="ARBA" id="ARBA00012502"/>
    </source>
</evidence>
<dbReference type="GO" id="GO:0005737">
    <property type="term" value="C:cytoplasm"/>
    <property type="evidence" value="ECO:0007669"/>
    <property type="project" value="TreeGrafter"/>
</dbReference>
<sequence>MDRIDLRDKPDGIALCFNKIEYNPRLITFRQILKVFWSTHDSRQVFGQGLDIRNQYRSIIFTNRTEESRIAAVSKETE</sequence>
<proteinExistence type="inferred from homology"/>
<feature type="domain" description="Peptide methionine sulphoxide reductase MsrA" evidence="6">
    <location>
        <begin position="19"/>
        <end position="76"/>
    </location>
</feature>
<comment type="similarity">
    <text evidence="1">Belongs to the MsrA Met sulfoxide reductase family.</text>
</comment>
<dbReference type="PANTHER" id="PTHR42799">
    <property type="entry name" value="MITOCHONDRIAL PEPTIDE METHIONINE SULFOXIDE REDUCTASE"/>
    <property type="match status" value="1"/>
</dbReference>
<dbReference type="GO" id="GO:0008113">
    <property type="term" value="F:peptide-methionine (S)-S-oxide reductase activity"/>
    <property type="evidence" value="ECO:0007669"/>
    <property type="project" value="UniProtKB-EC"/>
</dbReference>
<evidence type="ECO:0000256" key="4">
    <source>
        <dbReference type="ARBA" id="ARBA00030273"/>
    </source>
</evidence>
<dbReference type="InterPro" id="IPR002569">
    <property type="entry name" value="Met_Sox_Rdtase_MsrA_dom"/>
</dbReference>
<dbReference type="Pfam" id="PF01625">
    <property type="entry name" value="PMSR"/>
    <property type="match status" value="1"/>
</dbReference>
<gene>
    <name evidence="7" type="ORF">RJ640_028503</name>
</gene>
<name>A0AA88U048_9ASTE</name>
<dbReference type="InterPro" id="IPR050162">
    <property type="entry name" value="MsrA_MetSO_reductase"/>
</dbReference>
<dbReference type="EC" id="1.8.4.11" evidence="2"/>
<dbReference type="SUPFAM" id="SSF55068">
    <property type="entry name" value="Peptide methionine sulfoxide reductase"/>
    <property type="match status" value="1"/>
</dbReference>
<dbReference type="GO" id="GO:0034599">
    <property type="term" value="P:cellular response to oxidative stress"/>
    <property type="evidence" value="ECO:0007669"/>
    <property type="project" value="TreeGrafter"/>
</dbReference>